<evidence type="ECO:0000256" key="1">
    <source>
        <dbReference type="SAM" id="MobiDB-lite"/>
    </source>
</evidence>
<sequence length="168" mass="17856">MHVRKAIRKCRGVHISPQPFACLEVFTSVRSRSHGEKFASNGSRSQGEEFASNGSRSHGEKFASSGSRSHGEEFASNGSRSDVESRSQAGCQIIARSPVGRTAPPYALGRVGESVIGGIGIGIGIGMASAWHSHGIASFVQPRHHPFKPLGTAHWHISLCGTHTENCA</sequence>
<feature type="compositionally biased region" description="Polar residues" evidence="1">
    <location>
        <begin position="76"/>
        <end position="87"/>
    </location>
</feature>
<dbReference type="AlphaFoldDB" id="A0A139GTA9"/>
<keyword evidence="3" id="KW-1185">Reference proteome</keyword>
<proteinExistence type="predicted"/>
<protein>
    <submittedName>
        <fullName evidence="2">Uncharacterized protein</fullName>
    </submittedName>
</protein>
<accession>A0A139GTA9</accession>
<comment type="caution">
    <text evidence="2">The sequence shown here is derived from an EMBL/GenBank/DDBJ whole genome shotgun (WGS) entry which is preliminary data.</text>
</comment>
<feature type="region of interest" description="Disordered" evidence="1">
    <location>
        <begin position="35"/>
        <end position="87"/>
    </location>
</feature>
<reference evidence="2 3" key="1">
    <citation type="submission" date="2015-07" db="EMBL/GenBank/DDBJ databases">
        <title>Comparative genomics of the Sigatoka disease complex on banana suggests a link between parallel evolutionary changes in Pseudocercospora fijiensis and Pseudocercospora eumusae and increased virulence on the banana host.</title>
        <authorList>
            <person name="Chang T.-C."/>
            <person name="Salvucci A."/>
            <person name="Crous P.W."/>
            <person name="Stergiopoulos I."/>
        </authorList>
    </citation>
    <scope>NUCLEOTIDE SEQUENCE [LARGE SCALE GENOMIC DNA]</scope>
    <source>
        <strain evidence="2 3">CBS 116634</strain>
    </source>
</reference>
<gene>
    <name evidence="2" type="ORF">AC579_8535</name>
</gene>
<organism evidence="2 3">
    <name type="scientific">Pseudocercospora musae</name>
    <dbReference type="NCBI Taxonomy" id="113226"/>
    <lineage>
        <taxon>Eukaryota</taxon>
        <taxon>Fungi</taxon>
        <taxon>Dikarya</taxon>
        <taxon>Ascomycota</taxon>
        <taxon>Pezizomycotina</taxon>
        <taxon>Dothideomycetes</taxon>
        <taxon>Dothideomycetidae</taxon>
        <taxon>Mycosphaerellales</taxon>
        <taxon>Mycosphaerellaceae</taxon>
        <taxon>Pseudocercospora</taxon>
    </lineage>
</organism>
<name>A0A139GTA9_9PEZI</name>
<evidence type="ECO:0000313" key="2">
    <source>
        <dbReference type="EMBL" id="KXS93419.1"/>
    </source>
</evidence>
<evidence type="ECO:0000313" key="3">
    <source>
        <dbReference type="Proteomes" id="UP000073492"/>
    </source>
</evidence>
<dbReference type="EMBL" id="LFZO01001346">
    <property type="protein sequence ID" value="KXS93419.1"/>
    <property type="molecule type" value="Genomic_DNA"/>
</dbReference>
<dbReference type="Proteomes" id="UP000073492">
    <property type="component" value="Unassembled WGS sequence"/>
</dbReference>